<evidence type="ECO:0000256" key="2">
    <source>
        <dbReference type="ARBA" id="ARBA00022448"/>
    </source>
</evidence>
<sequence length="580" mass="60910">MSTVGTNLLEVTDLSVGYASAGGAPRAVTHGVSFAVAPGEVVALVGESGSGKTTTAQAAIDLLPPGGQVLSGRIALDGEDVTRASRRRWRQLRGARVGLVPQDPGASLDPTKRIGDSIAEAFRIHAGARGSVPRRLVRPRVLELLERVGIDDPERRARQYPHELSGGMKQRVLIAGAIALGPGLLIADEPTSALDVTVQRRILALLDDLRREQGTGILLVTHDLALAADHADRILVLRDGRVQEDGPAARVLAAPSSEYTRRLLADAPTLATPIHRAAVPAVGGGAAEASDGAAPPALSVRDLTVEFGGPGVFARLVGRGRPAFRAVDGVSFDVPRGTTHALVGESGSGKTTTARAVAAFQRAAGGSVTLLGRDVRSLSAAGRRELRRSVQLVYQNPFASLDPRQSILQAVEEPLTNFGLGSAAERHDHAVKALERVALPAELHARRPRELSGGQRQRVAIARAIVLHPEVLILDEATSALDVTVQAGILRLLDDLQRERGMTYLVISHDLAVVRQIADSITVLRGGRVVEQGSTSEIFERPRADYTRELIAAIPGASLDASLAATGTTSTLSTTAPTGA</sequence>
<evidence type="ECO:0000256" key="4">
    <source>
        <dbReference type="ARBA" id="ARBA00022840"/>
    </source>
</evidence>
<dbReference type="PANTHER" id="PTHR43776:SF7">
    <property type="entry name" value="D,D-DIPEPTIDE TRANSPORT ATP-BINDING PROTEIN DDPF-RELATED"/>
    <property type="match status" value="1"/>
</dbReference>
<dbReference type="SMART" id="SM00382">
    <property type="entry name" value="AAA"/>
    <property type="match status" value="2"/>
</dbReference>
<dbReference type="PROSITE" id="PS50893">
    <property type="entry name" value="ABC_TRANSPORTER_2"/>
    <property type="match status" value="2"/>
</dbReference>
<dbReference type="SUPFAM" id="SSF52540">
    <property type="entry name" value="P-loop containing nucleoside triphosphate hydrolases"/>
    <property type="match status" value="2"/>
</dbReference>
<keyword evidence="2" id="KW-0813">Transport</keyword>
<dbReference type="Pfam" id="PF00005">
    <property type="entry name" value="ABC_tran"/>
    <property type="match status" value="2"/>
</dbReference>
<dbReference type="GO" id="GO:0016887">
    <property type="term" value="F:ATP hydrolysis activity"/>
    <property type="evidence" value="ECO:0007669"/>
    <property type="project" value="InterPro"/>
</dbReference>
<organism evidence="6 7">
    <name type="scientific">Salana multivorans</name>
    <dbReference type="NCBI Taxonomy" id="120377"/>
    <lineage>
        <taxon>Bacteria</taxon>
        <taxon>Bacillati</taxon>
        <taxon>Actinomycetota</taxon>
        <taxon>Actinomycetes</taxon>
        <taxon>Micrococcales</taxon>
        <taxon>Beutenbergiaceae</taxon>
        <taxon>Salana</taxon>
    </lineage>
</organism>
<dbReference type="AlphaFoldDB" id="A0A3N2D0C7"/>
<comment type="similarity">
    <text evidence="1">Belongs to the ABC transporter superfamily.</text>
</comment>
<name>A0A3N2D0C7_9MICO</name>
<dbReference type="GO" id="GO:0055085">
    <property type="term" value="P:transmembrane transport"/>
    <property type="evidence" value="ECO:0007669"/>
    <property type="project" value="UniProtKB-ARBA"/>
</dbReference>
<feature type="domain" description="ABC transporter" evidence="5">
    <location>
        <begin position="298"/>
        <end position="551"/>
    </location>
</feature>
<comment type="caution">
    <text evidence="6">The sequence shown here is derived from an EMBL/GenBank/DDBJ whole genome shotgun (WGS) entry which is preliminary data.</text>
</comment>
<dbReference type="InterPro" id="IPR017871">
    <property type="entry name" value="ABC_transporter-like_CS"/>
</dbReference>
<dbReference type="Gene3D" id="3.40.50.300">
    <property type="entry name" value="P-loop containing nucleotide triphosphate hydrolases"/>
    <property type="match status" value="2"/>
</dbReference>
<dbReference type="GO" id="GO:0005524">
    <property type="term" value="F:ATP binding"/>
    <property type="evidence" value="ECO:0007669"/>
    <property type="project" value="UniProtKB-KW"/>
</dbReference>
<dbReference type="PROSITE" id="PS00211">
    <property type="entry name" value="ABC_TRANSPORTER_1"/>
    <property type="match status" value="2"/>
</dbReference>
<dbReference type="InterPro" id="IPR050319">
    <property type="entry name" value="ABC_transp_ATP-bind"/>
</dbReference>
<protein>
    <submittedName>
        <fullName evidence="6">Peptide/nickel transport system ATP-binding protein</fullName>
    </submittedName>
</protein>
<dbReference type="PANTHER" id="PTHR43776">
    <property type="entry name" value="TRANSPORT ATP-BINDING PROTEIN"/>
    <property type="match status" value="1"/>
</dbReference>
<gene>
    <name evidence="6" type="ORF">EDD28_2515</name>
</gene>
<evidence type="ECO:0000313" key="6">
    <source>
        <dbReference type="EMBL" id="ROR93108.1"/>
    </source>
</evidence>
<evidence type="ECO:0000256" key="1">
    <source>
        <dbReference type="ARBA" id="ARBA00005417"/>
    </source>
</evidence>
<dbReference type="InterPro" id="IPR027417">
    <property type="entry name" value="P-loop_NTPase"/>
</dbReference>
<accession>A0A3N2D0C7</accession>
<evidence type="ECO:0000313" key="7">
    <source>
        <dbReference type="Proteomes" id="UP000275356"/>
    </source>
</evidence>
<dbReference type="InterPro" id="IPR013563">
    <property type="entry name" value="Oligopep_ABC_C"/>
</dbReference>
<dbReference type="RefSeq" id="WP_123740117.1">
    <property type="nucleotide sequence ID" value="NZ_RKHQ01000002.1"/>
</dbReference>
<feature type="domain" description="ABC transporter" evidence="5">
    <location>
        <begin position="9"/>
        <end position="264"/>
    </location>
</feature>
<dbReference type="InterPro" id="IPR003439">
    <property type="entry name" value="ABC_transporter-like_ATP-bd"/>
</dbReference>
<dbReference type="EMBL" id="RKHQ01000002">
    <property type="protein sequence ID" value="ROR93108.1"/>
    <property type="molecule type" value="Genomic_DNA"/>
</dbReference>
<keyword evidence="7" id="KW-1185">Reference proteome</keyword>
<keyword evidence="4 6" id="KW-0067">ATP-binding</keyword>
<dbReference type="GO" id="GO:0015833">
    <property type="term" value="P:peptide transport"/>
    <property type="evidence" value="ECO:0007669"/>
    <property type="project" value="InterPro"/>
</dbReference>
<proteinExistence type="inferred from homology"/>
<keyword evidence="3" id="KW-0547">Nucleotide-binding</keyword>
<dbReference type="InterPro" id="IPR003593">
    <property type="entry name" value="AAA+_ATPase"/>
</dbReference>
<dbReference type="OrthoDB" id="3677453at2"/>
<dbReference type="Proteomes" id="UP000275356">
    <property type="component" value="Unassembled WGS sequence"/>
</dbReference>
<evidence type="ECO:0000259" key="5">
    <source>
        <dbReference type="PROSITE" id="PS50893"/>
    </source>
</evidence>
<dbReference type="NCBIfam" id="NF008453">
    <property type="entry name" value="PRK11308.1"/>
    <property type="match status" value="2"/>
</dbReference>
<dbReference type="CDD" id="cd03257">
    <property type="entry name" value="ABC_NikE_OppD_transporters"/>
    <property type="match status" value="2"/>
</dbReference>
<dbReference type="Pfam" id="PF08352">
    <property type="entry name" value="oligo_HPY"/>
    <property type="match status" value="1"/>
</dbReference>
<reference evidence="6 7" key="1">
    <citation type="submission" date="2018-11" db="EMBL/GenBank/DDBJ databases">
        <title>Sequencing the genomes of 1000 actinobacteria strains.</title>
        <authorList>
            <person name="Klenk H.-P."/>
        </authorList>
    </citation>
    <scope>NUCLEOTIDE SEQUENCE [LARGE SCALE GENOMIC DNA]</scope>
    <source>
        <strain evidence="6 7">DSM 13521</strain>
    </source>
</reference>
<evidence type="ECO:0000256" key="3">
    <source>
        <dbReference type="ARBA" id="ARBA00022741"/>
    </source>
</evidence>